<dbReference type="AlphaFoldDB" id="A0A8S2DWM5"/>
<protein>
    <submittedName>
        <fullName evidence="1">Uncharacterized protein</fullName>
    </submittedName>
</protein>
<sequence>LTSNTNPTTSTPKRGLNASDEFIEVNSKRRNQEQLYEHFKSVNIKLKDKFSLARYVGKQLKLGVRNKEDYFELCQQRAWPLVIQGKQIKVTIPKVIPEHFTLVVRYIPNQINIEQVKDEVKKSAQSADNFRKIVYHYERSTTDYRFTVSDIHEYNGLLTLERIGVFNLIRPVTHYLPSNKLTYCTRCWELGHMKLQCQHQRPKCKVCLEEYSPFQFLSVLINEVDRVWNNLQLGHIRYAPILVSYRKTDVWFKPTPKKPDIVAFKKYA</sequence>
<evidence type="ECO:0000313" key="3">
    <source>
        <dbReference type="Proteomes" id="UP000677228"/>
    </source>
</evidence>
<name>A0A8S2DWM5_9BILA</name>
<organism evidence="1 3">
    <name type="scientific">Didymodactylos carnosus</name>
    <dbReference type="NCBI Taxonomy" id="1234261"/>
    <lineage>
        <taxon>Eukaryota</taxon>
        <taxon>Metazoa</taxon>
        <taxon>Spiralia</taxon>
        <taxon>Gnathifera</taxon>
        <taxon>Rotifera</taxon>
        <taxon>Eurotatoria</taxon>
        <taxon>Bdelloidea</taxon>
        <taxon>Philodinida</taxon>
        <taxon>Philodinidae</taxon>
        <taxon>Didymodactylos</taxon>
    </lineage>
</organism>
<accession>A0A8S2DWM5</accession>
<dbReference type="EMBL" id="CAJNOK010007181">
    <property type="protein sequence ID" value="CAF1026884.1"/>
    <property type="molecule type" value="Genomic_DNA"/>
</dbReference>
<proteinExistence type="predicted"/>
<evidence type="ECO:0000313" key="1">
    <source>
        <dbReference type="EMBL" id="CAF1026884.1"/>
    </source>
</evidence>
<gene>
    <name evidence="1" type="ORF">OVA965_LOCUS15789</name>
    <name evidence="2" type="ORF">TMI583_LOCUS15798</name>
</gene>
<feature type="non-terminal residue" evidence="1">
    <location>
        <position position="268"/>
    </location>
</feature>
<dbReference type="EMBL" id="CAJOBA010007192">
    <property type="protein sequence ID" value="CAF3795322.1"/>
    <property type="molecule type" value="Genomic_DNA"/>
</dbReference>
<comment type="caution">
    <text evidence="1">The sequence shown here is derived from an EMBL/GenBank/DDBJ whole genome shotgun (WGS) entry which is preliminary data.</text>
</comment>
<evidence type="ECO:0000313" key="2">
    <source>
        <dbReference type="EMBL" id="CAF3795322.1"/>
    </source>
</evidence>
<dbReference type="Proteomes" id="UP000677228">
    <property type="component" value="Unassembled WGS sequence"/>
</dbReference>
<reference evidence="1" key="1">
    <citation type="submission" date="2021-02" db="EMBL/GenBank/DDBJ databases">
        <authorList>
            <person name="Nowell W R."/>
        </authorList>
    </citation>
    <scope>NUCLEOTIDE SEQUENCE</scope>
</reference>
<dbReference type="Proteomes" id="UP000682733">
    <property type="component" value="Unassembled WGS sequence"/>
</dbReference>